<evidence type="ECO:0000256" key="1">
    <source>
        <dbReference type="SAM" id="MobiDB-lite"/>
    </source>
</evidence>
<evidence type="ECO:0000313" key="3">
    <source>
        <dbReference type="Proteomes" id="UP000485058"/>
    </source>
</evidence>
<proteinExistence type="predicted"/>
<protein>
    <submittedName>
        <fullName evidence="2">Uncharacterized protein</fullName>
    </submittedName>
</protein>
<feature type="compositionally biased region" description="Acidic residues" evidence="1">
    <location>
        <begin position="93"/>
        <end position="103"/>
    </location>
</feature>
<dbReference type="AlphaFoldDB" id="A0A6A0A5N0"/>
<dbReference type="EMBL" id="BLLF01003630">
    <property type="protein sequence ID" value="GFH27813.1"/>
    <property type="molecule type" value="Genomic_DNA"/>
</dbReference>
<comment type="caution">
    <text evidence="2">The sequence shown here is derived from an EMBL/GenBank/DDBJ whole genome shotgun (WGS) entry which is preliminary data.</text>
</comment>
<feature type="region of interest" description="Disordered" evidence="1">
    <location>
        <begin position="87"/>
        <end position="109"/>
    </location>
</feature>
<name>A0A6A0A5N0_HAELA</name>
<sequence>MGPRQSHHYCNGARGEVASTQLRGEHFFWVETFEGGLAANNVQLSETFPQHQELVALYQSHWERDMLQQAQGLLQRLGVRMPLDVAPPVQPAIEDDQGDETLGEEQQQQ</sequence>
<keyword evidence="3" id="KW-1185">Reference proteome</keyword>
<reference evidence="2 3" key="1">
    <citation type="submission" date="2020-02" db="EMBL/GenBank/DDBJ databases">
        <title>Draft genome sequence of Haematococcus lacustris strain NIES-144.</title>
        <authorList>
            <person name="Morimoto D."/>
            <person name="Nakagawa S."/>
            <person name="Yoshida T."/>
            <person name="Sawayama S."/>
        </authorList>
    </citation>
    <scope>NUCLEOTIDE SEQUENCE [LARGE SCALE GENOMIC DNA]</scope>
    <source>
        <strain evidence="2 3">NIES-144</strain>
    </source>
</reference>
<gene>
    <name evidence="2" type="ORF">HaLaN_26195</name>
</gene>
<dbReference type="Proteomes" id="UP000485058">
    <property type="component" value="Unassembled WGS sequence"/>
</dbReference>
<accession>A0A6A0A5N0</accession>
<evidence type="ECO:0000313" key="2">
    <source>
        <dbReference type="EMBL" id="GFH27813.1"/>
    </source>
</evidence>
<organism evidence="2 3">
    <name type="scientific">Haematococcus lacustris</name>
    <name type="common">Green alga</name>
    <name type="synonym">Haematococcus pluvialis</name>
    <dbReference type="NCBI Taxonomy" id="44745"/>
    <lineage>
        <taxon>Eukaryota</taxon>
        <taxon>Viridiplantae</taxon>
        <taxon>Chlorophyta</taxon>
        <taxon>core chlorophytes</taxon>
        <taxon>Chlorophyceae</taxon>
        <taxon>CS clade</taxon>
        <taxon>Chlamydomonadales</taxon>
        <taxon>Haematococcaceae</taxon>
        <taxon>Haematococcus</taxon>
    </lineage>
</organism>